<feature type="transmembrane region" description="Helical" evidence="6">
    <location>
        <begin position="182"/>
        <end position="210"/>
    </location>
</feature>
<keyword evidence="4 6" id="KW-1133">Transmembrane helix</keyword>
<dbReference type="GO" id="GO:0016491">
    <property type="term" value="F:oxidoreductase activity"/>
    <property type="evidence" value="ECO:0007669"/>
    <property type="project" value="InterPro"/>
</dbReference>
<dbReference type="PANTHER" id="PTHR11863">
    <property type="entry name" value="STEROL DESATURASE"/>
    <property type="match status" value="1"/>
</dbReference>
<dbReference type="Proteomes" id="UP001190926">
    <property type="component" value="Unassembled WGS sequence"/>
</dbReference>
<dbReference type="AlphaFoldDB" id="A0AAD4J2W0"/>
<organism evidence="9 10">
    <name type="scientific">Perilla frutescens var. hirtella</name>
    <name type="common">Perilla citriodora</name>
    <name type="synonym">Perilla setoyensis</name>
    <dbReference type="NCBI Taxonomy" id="608512"/>
    <lineage>
        <taxon>Eukaryota</taxon>
        <taxon>Viridiplantae</taxon>
        <taxon>Streptophyta</taxon>
        <taxon>Embryophyta</taxon>
        <taxon>Tracheophyta</taxon>
        <taxon>Spermatophyta</taxon>
        <taxon>Magnoliopsida</taxon>
        <taxon>eudicotyledons</taxon>
        <taxon>Gunneridae</taxon>
        <taxon>Pentapetalae</taxon>
        <taxon>asterids</taxon>
        <taxon>lamiids</taxon>
        <taxon>Lamiales</taxon>
        <taxon>Lamiaceae</taxon>
        <taxon>Nepetoideae</taxon>
        <taxon>Elsholtzieae</taxon>
        <taxon>Perilla</taxon>
    </lineage>
</organism>
<protein>
    <submittedName>
        <fullName evidence="9">Fatty acid hydroxylase superfamily</fullName>
    </submittedName>
</protein>
<gene>
    <name evidence="9" type="ORF">C2S53_001612</name>
</gene>
<name>A0AAD4J2W0_PERFH</name>
<comment type="caution">
    <text evidence="9">The sequence shown here is derived from an EMBL/GenBank/DDBJ whole genome shotgun (WGS) entry which is preliminary data.</text>
</comment>
<evidence type="ECO:0000259" key="7">
    <source>
        <dbReference type="Pfam" id="PF04116"/>
    </source>
</evidence>
<keyword evidence="5 6" id="KW-0472">Membrane</keyword>
<sequence length="599" mass="68137">MATKPGLLSDWPWKPLGSLKYMILAPWATHSLYCAATKGKNERDYTNLIIMPFLLSRALHNQIWISISRHRTAKGNNRILDRSIEFEQVDRESNWDDQILLQGLLFYIFNSTLSIASFLPFWRTDGVIITMLLHAGPVEYLYYWLHRALHHHYLYTRYHSHHHSSIATEPISSVIHPFAEHIAYFVLFGIPLLGTVFSGTGSLASSLGYITYIDFMNNMGHCNFELIPKCLFSIFPPLKYLIYTPSFHSLHHTQFRSNYCLFMPVYDYIHGTMDKSCEALHDKSLKRQQDVADVVHLTHLTTPESLFHLQPGFASFASRPLNSNSTYIWPLFLNFISARTFLVERNFFPNLNLQTWAIPRYTIQYSLKWQGQAINALIEEAIIEAEIRGSKVLSLGLLNQDEGLNRSGAVFVERYPKLNIKVVDGSSLAVAIVLNSIPKGTTEILFRGALSKLAFAIVATFYENENLKLSATTKGAVAVSKNFTQKVWIVGDGLSKDEQLKAPKGTLFIPFSHFPPKKTRRDAFYRHPPSMIAPPSLQNLHSCENWLPRRVMSAGRVAGILHALEGWDVHEVGDSIFDVNKIWEAALKHGFLPTTILSK</sequence>
<evidence type="ECO:0000256" key="1">
    <source>
        <dbReference type="ARBA" id="ARBA00004141"/>
    </source>
</evidence>
<keyword evidence="3 6" id="KW-0812">Transmembrane</keyword>
<dbReference type="GO" id="GO:0016020">
    <property type="term" value="C:membrane"/>
    <property type="evidence" value="ECO:0007669"/>
    <property type="project" value="UniProtKB-SubCell"/>
</dbReference>
<keyword evidence="10" id="KW-1185">Reference proteome</keyword>
<reference evidence="9 10" key="1">
    <citation type="journal article" date="2021" name="Nat. Commun.">
        <title>Incipient diploidization of the medicinal plant Perilla within 10,000 years.</title>
        <authorList>
            <person name="Zhang Y."/>
            <person name="Shen Q."/>
            <person name="Leng L."/>
            <person name="Zhang D."/>
            <person name="Chen S."/>
            <person name="Shi Y."/>
            <person name="Ning Z."/>
            <person name="Chen S."/>
        </authorList>
    </citation>
    <scope>NUCLEOTIDE SEQUENCE [LARGE SCALE GENOMIC DNA]</scope>
    <source>
        <strain evidence="10">cv. PC099</strain>
    </source>
</reference>
<evidence type="ECO:0000256" key="5">
    <source>
        <dbReference type="ARBA" id="ARBA00023136"/>
    </source>
</evidence>
<feature type="domain" description="Very-long-chain aldehyde decarbonylase CER1-like C-terminal" evidence="8">
    <location>
        <begin position="462"/>
        <end position="593"/>
    </location>
</feature>
<dbReference type="GO" id="GO:0008610">
    <property type="term" value="P:lipid biosynthetic process"/>
    <property type="evidence" value="ECO:0007669"/>
    <property type="project" value="InterPro"/>
</dbReference>
<dbReference type="InterPro" id="IPR021940">
    <property type="entry name" value="CER1-like_C"/>
</dbReference>
<dbReference type="Pfam" id="PF04116">
    <property type="entry name" value="FA_hydroxylase"/>
    <property type="match status" value="1"/>
</dbReference>
<evidence type="ECO:0000256" key="4">
    <source>
        <dbReference type="ARBA" id="ARBA00022989"/>
    </source>
</evidence>
<dbReference type="EMBL" id="SDAM02000167">
    <property type="protein sequence ID" value="KAH6826175.1"/>
    <property type="molecule type" value="Genomic_DNA"/>
</dbReference>
<dbReference type="InterPro" id="IPR006694">
    <property type="entry name" value="Fatty_acid_hydroxylase"/>
</dbReference>
<evidence type="ECO:0000313" key="9">
    <source>
        <dbReference type="EMBL" id="KAH6826175.1"/>
    </source>
</evidence>
<evidence type="ECO:0000313" key="10">
    <source>
        <dbReference type="Proteomes" id="UP001190926"/>
    </source>
</evidence>
<evidence type="ECO:0000256" key="3">
    <source>
        <dbReference type="ARBA" id="ARBA00022692"/>
    </source>
</evidence>
<feature type="domain" description="Fatty acid hydroxylase" evidence="7">
    <location>
        <begin position="136"/>
        <end position="272"/>
    </location>
</feature>
<feature type="transmembrane region" description="Helical" evidence="6">
    <location>
        <begin position="99"/>
        <end position="119"/>
    </location>
</feature>
<dbReference type="InterPro" id="IPR050307">
    <property type="entry name" value="Sterol_Desaturase_Related"/>
</dbReference>
<accession>A0AAD4J2W0</accession>
<comment type="similarity">
    <text evidence="2">Belongs to the sterol desaturase family.</text>
</comment>
<dbReference type="Pfam" id="PF12076">
    <property type="entry name" value="CER1-like_C"/>
    <property type="match status" value="1"/>
</dbReference>
<proteinExistence type="inferred from homology"/>
<evidence type="ECO:0000256" key="2">
    <source>
        <dbReference type="ARBA" id="ARBA00009324"/>
    </source>
</evidence>
<comment type="subcellular location">
    <subcellularLocation>
        <location evidence="1">Membrane</location>
        <topology evidence="1">Multi-pass membrane protein</topology>
    </subcellularLocation>
</comment>
<dbReference type="GO" id="GO:0005506">
    <property type="term" value="F:iron ion binding"/>
    <property type="evidence" value="ECO:0007669"/>
    <property type="project" value="InterPro"/>
</dbReference>
<evidence type="ECO:0000256" key="6">
    <source>
        <dbReference type="SAM" id="Phobius"/>
    </source>
</evidence>
<evidence type="ECO:0000259" key="8">
    <source>
        <dbReference type="Pfam" id="PF12076"/>
    </source>
</evidence>